<evidence type="ECO:0000256" key="9">
    <source>
        <dbReference type="SAM" id="Phobius"/>
    </source>
</evidence>
<keyword evidence="4" id="KW-0997">Cell inner membrane</keyword>
<keyword evidence="6 9" id="KW-1133">Transmembrane helix</keyword>
<dbReference type="PANTHER" id="PTHR30574:SF1">
    <property type="entry name" value="SULPHUR TRANSPORT DOMAIN-CONTAINING PROTEIN"/>
    <property type="match status" value="1"/>
</dbReference>
<dbReference type="InterPro" id="IPR007272">
    <property type="entry name" value="Sulf_transp_TsuA/YedE"/>
</dbReference>
<feature type="transmembrane region" description="Helical" evidence="9">
    <location>
        <begin position="6"/>
        <end position="28"/>
    </location>
</feature>
<dbReference type="EMBL" id="CP159578">
    <property type="protein sequence ID" value="XCJ79446.1"/>
    <property type="molecule type" value="Genomic_DNA"/>
</dbReference>
<evidence type="ECO:0000256" key="6">
    <source>
        <dbReference type="ARBA" id="ARBA00022989"/>
    </source>
</evidence>
<keyword evidence="2" id="KW-0813">Transport</keyword>
<evidence type="ECO:0000256" key="2">
    <source>
        <dbReference type="ARBA" id="ARBA00022448"/>
    </source>
</evidence>
<name>A0AB74UFC9_9GAMM</name>
<keyword evidence="3" id="KW-1003">Cell membrane</keyword>
<keyword evidence="7 9" id="KW-0472">Membrane</keyword>
<feature type="transmembrane region" description="Helical" evidence="9">
    <location>
        <begin position="133"/>
        <end position="154"/>
    </location>
</feature>
<protein>
    <submittedName>
        <fullName evidence="10">YeeE/YedE family protein</fullName>
    </submittedName>
</protein>
<dbReference type="RefSeq" id="WP_353980379.1">
    <property type="nucleotide sequence ID" value="NZ_CP159578.1"/>
</dbReference>
<evidence type="ECO:0000256" key="7">
    <source>
        <dbReference type="ARBA" id="ARBA00023136"/>
    </source>
</evidence>
<dbReference type="AlphaFoldDB" id="A0AB74UFC9"/>
<organism evidence="10">
    <name type="scientific">Salinicola endophyticus</name>
    <dbReference type="NCBI Taxonomy" id="1949083"/>
    <lineage>
        <taxon>Bacteria</taxon>
        <taxon>Pseudomonadati</taxon>
        <taxon>Pseudomonadota</taxon>
        <taxon>Gammaproteobacteria</taxon>
        <taxon>Oceanospirillales</taxon>
        <taxon>Halomonadaceae</taxon>
        <taxon>Salinicola</taxon>
    </lineage>
</organism>
<proteinExistence type="inferred from homology"/>
<evidence type="ECO:0000256" key="5">
    <source>
        <dbReference type="ARBA" id="ARBA00022692"/>
    </source>
</evidence>
<evidence type="ECO:0000313" key="10">
    <source>
        <dbReference type="EMBL" id="XCJ79446.1"/>
    </source>
</evidence>
<evidence type="ECO:0000256" key="8">
    <source>
        <dbReference type="ARBA" id="ARBA00035655"/>
    </source>
</evidence>
<comment type="similarity">
    <text evidence="8">Belongs to the TsuA/YedE (TC 9.B.102) family.</text>
</comment>
<gene>
    <name evidence="10" type="ORF">ABV408_18690</name>
</gene>
<evidence type="ECO:0000256" key="1">
    <source>
        <dbReference type="ARBA" id="ARBA00004429"/>
    </source>
</evidence>
<reference evidence="10" key="1">
    <citation type="submission" date="2024-06" db="EMBL/GenBank/DDBJ databases">
        <title>Complete genome of Salinicola endophyticus HNIBRBA4755.</title>
        <authorList>
            <person name="Shin S.Y."/>
            <person name="Kang H."/>
            <person name="Song J."/>
        </authorList>
    </citation>
    <scope>NUCLEOTIDE SEQUENCE</scope>
    <source>
        <strain evidence="10">HNIBRBA4755</strain>
    </source>
</reference>
<keyword evidence="5 9" id="KW-0812">Transmembrane</keyword>
<evidence type="ECO:0000256" key="3">
    <source>
        <dbReference type="ARBA" id="ARBA00022475"/>
    </source>
</evidence>
<comment type="subcellular location">
    <subcellularLocation>
        <location evidence="1">Cell inner membrane</location>
        <topology evidence="1">Multi-pass membrane protein</topology>
    </subcellularLocation>
</comment>
<dbReference type="PANTHER" id="PTHR30574">
    <property type="entry name" value="INNER MEMBRANE PROTEIN YEDE"/>
    <property type="match status" value="1"/>
</dbReference>
<dbReference type="GO" id="GO:0005886">
    <property type="term" value="C:plasma membrane"/>
    <property type="evidence" value="ECO:0007669"/>
    <property type="project" value="UniProtKB-SubCell"/>
</dbReference>
<feature type="transmembrane region" description="Helical" evidence="9">
    <location>
        <begin position="49"/>
        <end position="70"/>
    </location>
</feature>
<evidence type="ECO:0000256" key="4">
    <source>
        <dbReference type="ARBA" id="ARBA00022519"/>
    </source>
</evidence>
<accession>A0AB74UFC9</accession>
<feature type="transmembrane region" description="Helical" evidence="9">
    <location>
        <begin position="82"/>
        <end position="112"/>
    </location>
</feature>
<sequence>MDLSSALHGLLGGGLIGLAATLLMALLGRIAGISGILSGALFERGSDRGWRLAFLLGLVSGPALLLLLGLDWGNVAPRGDVAALGSAVVGTPLAGMPTMLLAGLLVGLGTGLGSGCTSGHGVCGLARLSPRSLAATLVFLLMAMLTVFSVHQLAGGGA</sequence>